<organism evidence="1 2">
    <name type="scientific">Rhizobium puerariae</name>
    <dbReference type="NCBI Taxonomy" id="1585791"/>
    <lineage>
        <taxon>Bacteria</taxon>
        <taxon>Pseudomonadati</taxon>
        <taxon>Pseudomonadota</taxon>
        <taxon>Alphaproteobacteria</taxon>
        <taxon>Hyphomicrobiales</taxon>
        <taxon>Rhizobiaceae</taxon>
        <taxon>Rhizobium/Agrobacterium group</taxon>
        <taxon>Rhizobium</taxon>
    </lineage>
</organism>
<dbReference type="EMBL" id="JBHMAA010000010">
    <property type="protein sequence ID" value="MFB9948911.1"/>
    <property type="molecule type" value="Genomic_DNA"/>
</dbReference>
<dbReference type="SUPFAM" id="SSF140990">
    <property type="entry name" value="FtsH protease domain-like"/>
    <property type="match status" value="1"/>
</dbReference>
<name>A0ABV6AE68_9HYPH</name>
<dbReference type="Gene3D" id="1.20.58.760">
    <property type="entry name" value="Peptidase M41"/>
    <property type="match status" value="1"/>
</dbReference>
<keyword evidence="2" id="KW-1185">Reference proteome</keyword>
<evidence type="ECO:0000313" key="1">
    <source>
        <dbReference type="EMBL" id="MFB9948911.1"/>
    </source>
</evidence>
<reference evidence="1 2" key="1">
    <citation type="submission" date="2024-09" db="EMBL/GenBank/DDBJ databases">
        <authorList>
            <person name="Sun Q."/>
            <person name="Mori K."/>
        </authorList>
    </citation>
    <scope>NUCLEOTIDE SEQUENCE [LARGE SCALE GENOMIC DNA]</scope>
    <source>
        <strain evidence="1 2">TBRC 4938</strain>
    </source>
</reference>
<gene>
    <name evidence="1" type="ORF">ACFFP0_08630</name>
</gene>
<dbReference type="RefSeq" id="WP_377259054.1">
    <property type="nucleotide sequence ID" value="NZ_JBHMAA010000010.1"/>
</dbReference>
<sequence length="153" mass="17076">MTQKLTIYSASVVSDHAEAGHVIHEDSLYPNDLMFSPKSGRTRLAAERNIRVALAGEIAQRLFDPLTVDDAHSASDRLSVQTLLTTLHGAAHPDLAEAHFRLLEIETKLIVRKYWSVIEAVAFELLQQKHLTGARLNRVIREAASRWGLSRSV</sequence>
<proteinExistence type="predicted"/>
<protein>
    <submittedName>
        <fullName evidence="1">Uncharacterized protein</fullName>
    </submittedName>
</protein>
<comment type="caution">
    <text evidence="1">The sequence shown here is derived from an EMBL/GenBank/DDBJ whole genome shotgun (WGS) entry which is preliminary data.</text>
</comment>
<evidence type="ECO:0000313" key="2">
    <source>
        <dbReference type="Proteomes" id="UP001589692"/>
    </source>
</evidence>
<accession>A0ABV6AE68</accession>
<dbReference type="InterPro" id="IPR037219">
    <property type="entry name" value="Peptidase_M41-like"/>
</dbReference>
<dbReference type="Proteomes" id="UP001589692">
    <property type="component" value="Unassembled WGS sequence"/>
</dbReference>